<feature type="transmembrane region" description="Helical" evidence="1">
    <location>
        <begin position="126"/>
        <end position="152"/>
    </location>
</feature>
<reference evidence="2" key="1">
    <citation type="submission" date="2020-02" db="EMBL/GenBank/DDBJ databases">
        <authorList>
            <person name="Meier V. D."/>
        </authorList>
    </citation>
    <scope>NUCLEOTIDE SEQUENCE</scope>
    <source>
        <strain evidence="2">AVDCRST_MAG77</strain>
    </source>
</reference>
<accession>A0A6J4K297</accession>
<feature type="transmembrane region" description="Helical" evidence="1">
    <location>
        <begin position="337"/>
        <end position="356"/>
    </location>
</feature>
<evidence type="ECO:0000256" key="1">
    <source>
        <dbReference type="SAM" id="Phobius"/>
    </source>
</evidence>
<feature type="transmembrane region" description="Helical" evidence="1">
    <location>
        <begin position="448"/>
        <end position="468"/>
    </location>
</feature>
<keyword evidence="1" id="KW-0812">Transmembrane</keyword>
<feature type="transmembrane region" description="Helical" evidence="1">
    <location>
        <begin position="252"/>
        <end position="271"/>
    </location>
</feature>
<gene>
    <name evidence="2" type="ORF">AVDCRST_MAG77-4985</name>
</gene>
<evidence type="ECO:0000313" key="2">
    <source>
        <dbReference type="EMBL" id="CAA9293732.1"/>
    </source>
</evidence>
<dbReference type="AlphaFoldDB" id="A0A6J4K297"/>
<evidence type="ECO:0008006" key="3">
    <source>
        <dbReference type="Google" id="ProtNLM"/>
    </source>
</evidence>
<feature type="transmembrane region" description="Helical" evidence="1">
    <location>
        <begin position="159"/>
        <end position="179"/>
    </location>
</feature>
<keyword evidence="1" id="KW-0472">Membrane</keyword>
<protein>
    <recommendedName>
        <fullName evidence="3">Glycosyltransferase RgtA/B/C/D-like domain-containing protein</fullName>
    </recommendedName>
</protein>
<feature type="transmembrane region" description="Helical" evidence="1">
    <location>
        <begin position="308"/>
        <end position="325"/>
    </location>
</feature>
<sequence length="504" mass="53406">MDLTAAASGARASGRLPLTVQVLAWLLSFAVYGAYYQGQWVYGEQPIFNITGDEPHYLTIAVSMVRDGDLDVLNNYRDKEYTAFYPSHLGDTRDAEDMHALYGRGGGLYSKHGFGLPLLLAPAMRLGGHGAGIVLMLAVTALASVLTLRLALACSNRRWPAVLAWLAVAFSPPLLLYAPLFYPEVAGAACSVVLAHALLVAWRERRLRTGIALAAGVALGVLPWLHLRYLPIAGMFAAGLALAWWRSGRNGTAAATLFGVPAAAGVALLALDWRLFGGVPAVGEYGAVGLAQALTGAPGLLLDRQFGLLPYGPVYLLGLGGIALLPRAIGKAPAALLLLPVVAYAGFIACFSYWYGAFSPPARMLVPVAPLLVAPLVAGLAAAPHWAWLYAMLCTLTAAQARLLLDVPRLRYNQADGQSAVLEHLSATWGRDVTGWLPSFVAPTAGSYVWTAVASLVAAGLLVALARIDLTPNPSPARRGGVRLPATWRPSWVIALRSRLLGVR</sequence>
<feature type="transmembrane region" description="Helical" evidence="1">
    <location>
        <begin position="185"/>
        <end position="202"/>
    </location>
</feature>
<feature type="transmembrane region" description="Helical" evidence="1">
    <location>
        <begin position="207"/>
        <end position="223"/>
    </location>
</feature>
<keyword evidence="1" id="KW-1133">Transmembrane helix</keyword>
<organism evidence="2">
    <name type="scientific">uncultured Chloroflexota bacterium</name>
    <dbReference type="NCBI Taxonomy" id="166587"/>
    <lineage>
        <taxon>Bacteria</taxon>
        <taxon>Bacillati</taxon>
        <taxon>Chloroflexota</taxon>
        <taxon>environmental samples</taxon>
    </lineage>
</organism>
<name>A0A6J4K297_9CHLR</name>
<proteinExistence type="predicted"/>
<feature type="transmembrane region" description="Helical" evidence="1">
    <location>
        <begin position="16"/>
        <end position="35"/>
    </location>
</feature>
<dbReference type="EMBL" id="CADCTC010000261">
    <property type="protein sequence ID" value="CAA9293732.1"/>
    <property type="molecule type" value="Genomic_DNA"/>
</dbReference>
<feature type="transmembrane region" description="Helical" evidence="1">
    <location>
        <begin position="362"/>
        <end position="380"/>
    </location>
</feature>